<proteinExistence type="inferred from homology"/>
<protein>
    <recommendedName>
        <fullName evidence="2">RecQ-mediated genome instability protein 1</fullName>
    </recommendedName>
</protein>
<dbReference type="Proteomes" id="UP000887574">
    <property type="component" value="Unplaced"/>
</dbReference>
<dbReference type="AlphaFoldDB" id="A0A915CSV3"/>
<organism evidence="4 5">
    <name type="scientific">Ditylenchus dipsaci</name>
    <dbReference type="NCBI Taxonomy" id="166011"/>
    <lineage>
        <taxon>Eukaryota</taxon>
        <taxon>Metazoa</taxon>
        <taxon>Ecdysozoa</taxon>
        <taxon>Nematoda</taxon>
        <taxon>Chromadorea</taxon>
        <taxon>Rhabditida</taxon>
        <taxon>Tylenchina</taxon>
        <taxon>Tylenchomorpha</taxon>
        <taxon>Sphaerularioidea</taxon>
        <taxon>Anguinidae</taxon>
        <taxon>Anguininae</taxon>
        <taxon>Ditylenchus</taxon>
    </lineage>
</organism>
<dbReference type="InterPro" id="IPR013894">
    <property type="entry name" value="RMI1_OB"/>
</dbReference>
<dbReference type="GO" id="GO:0000724">
    <property type="term" value="P:double-strand break repair via homologous recombination"/>
    <property type="evidence" value="ECO:0007669"/>
    <property type="project" value="TreeGrafter"/>
</dbReference>
<dbReference type="GO" id="GO:0016604">
    <property type="term" value="C:nuclear body"/>
    <property type="evidence" value="ECO:0007669"/>
    <property type="project" value="TreeGrafter"/>
</dbReference>
<comment type="similarity">
    <text evidence="1">Belongs to the RMI1 family.</text>
</comment>
<dbReference type="GO" id="GO:0000712">
    <property type="term" value="P:resolution of meiotic recombination intermediates"/>
    <property type="evidence" value="ECO:0007669"/>
    <property type="project" value="TreeGrafter"/>
</dbReference>
<dbReference type="Pfam" id="PF08585">
    <property type="entry name" value="RMI1_N_C"/>
    <property type="match status" value="1"/>
</dbReference>
<dbReference type="Gene3D" id="2.40.50.770">
    <property type="entry name" value="RecQ-mediated genome instability protein Rmi1, C-terminal domain"/>
    <property type="match status" value="1"/>
</dbReference>
<evidence type="ECO:0000313" key="5">
    <source>
        <dbReference type="WBParaSite" id="jg11876"/>
    </source>
</evidence>
<dbReference type="GO" id="GO:0031422">
    <property type="term" value="C:RecQ family helicase-topoisomerase III complex"/>
    <property type="evidence" value="ECO:0007669"/>
    <property type="project" value="TreeGrafter"/>
</dbReference>
<dbReference type="PANTHER" id="PTHR14790:SF15">
    <property type="entry name" value="RECQ-MEDIATED GENOME INSTABILITY PROTEIN 1"/>
    <property type="match status" value="1"/>
</dbReference>
<dbReference type="SMART" id="SM01161">
    <property type="entry name" value="DUF1767"/>
    <property type="match status" value="1"/>
</dbReference>
<evidence type="ECO:0000259" key="3">
    <source>
        <dbReference type="Pfam" id="PF08585"/>
    </source>
</evidence>
<reference evidence="5" key="1">
    <citation type="submission" date="2022-11" db="UniProtKB">
        <authorList>
            <consortium name="WormBaseParasite"/>
        </authorList>
    </citation>
    <scope>IDENTIFICATION</scope>
</reference>
<accession>A0A915CSV3</accession>
<evidence type="ECO:0000313" key="4">
    <source>
        <dbReference type="Proteomes" id="UP000887574"/>
    </source>
</evidence>
<keyword evidence="4" id="KW-1185">Reference proteome</keyword>
<name>A0A915CSV3_9BILA</name>
<feature type="domain" description="RecQ mediated genome instability protein 1 OB-fold" evidence="3">
    <location>
        <begin position="76"/>
        <end position="166"/>
    </location>
</feature>
<dbReference type="WBParaSite" id="jg11876">
    <property type="protein sequence ID" value="jg11876"/>
    <property type="gene ID" value="jg11876"/>
</dbReference>
<dbReference type="PANTHER" id="PTHR14790">
    <property type="entry name" value="RECQ-MEDIATED GENOME INSTABILITY PROTEIN 1 RMI1"/>
    <property type="match status" value="1"/>
</dbReference>
<evidence type="ECO:0000256" key="1">
    <source>
        <dbReference type="ARBA" id="ARBA00006395"/>
    </source>
</evidence>
<dbReference type="InterPro" id="IPR042470">
    <property type="entry name" value="RMI1_N_C_sf"/>
</dbReference>
<sequence>MQSSVPAPASSVDDLVVFFTQYHIRMKKEWLECAVKYVSLSNKSESCHGGLVFEQWLYSDIGESTLPCLKDAIKGNALNSVIVLQVVSVLDVGSPLLGQFNKLTYEANDNAEFRCEDEGQNTSLNVASRCLRLTLSDGATEVSALEYRPVPQLSLLICPGCKSMLQLRWGRHIVDDDK</sequence>
<evidence type="ECO:0000256" key="2">
    <source>
        <dbReference type="ARBA" id="ARBA00018987"/>
    </source>
</evidence>